<evidence type="ECO:0000256" key="1">
    <source>
        <dbReference type="ARBA" id="ARBA00001947"/>
    </source>
</evidence>
<reference evidence="7 8" key="1">
    <citation type="submission" date="2024-09" db="EMBL/GenBank/DDBJ databases">
        <authorList>
            <person name="Sun Q."/>
            <person name="Mori K."/>
        </authorList>
    </citation>
    <scope>NUCLEOTIDE SEQUENCE [LARGE SCALE GENOMIC DNA]</scope>
    <source>
        <strain evidence="7 8">TBRC 5777</strain>
    </source>
</reference>
<evidence type="ECO:0000313" key="7">
    <source>
        <dbReference type="EMBL" id="MFC0409050.1"/>
    </source>
</evidence>
<keyword evidence="3" id="KW-0479">Metal-binding</keyword>
<comment type="caution">
    <text evidence="7">The sequence shown here is derived from an EMBL/GenBank/DDBJ whole genome shotgun (WGS) entry which is preliminary data.</text>
</comment>
<evidence type="ECO:0000256" key="2">
    <source>
        <dbReference type="ARBA" id="ARBA00007749"/>
    </source>
</evidence>
<dbReference type="SUPFAM" id="SSF56281">
    <property type="entry name" value="Metallo-hydrolase/oxidoreductase"/>
    <property type="match status" value="1"/>
</dbReference>
<dbReference type="PANTHER" id="PTHR42978">
    <property type="entry name" value="QUORUM-QUENCHING LACTONASE YTNP-RELATED-RELATED"/>
    <property type="match status" value="1"/>
</dbReference>
<organism evidence="7 8">
    <name type="scientific">Roseomonas elaeocarpi</name>
    <dbReference type="NCBI Taxonomy" id="907779"/>
    <lineage>
        <taxon>Bacteria</taxon>
        <taxon>Pseudomonadati</taxon>
        <taxon>Pseudomonadota</taxon>
        <taxon>Alphaproteobacteria</taxon>
        <taxon>Acetobacterales</taxon>
        <taxon>Roseomonadaceae</taxon>
        <taxon>Roseomonas</taxon>
    </lineage>
</organism>
<dbReference type="InterPro" id="IPR001279">
    <property type="entry name" value="Metallo-B-lactamas"/>
</dbReference>
<sequence length="263" mass="28359">MSQTGTVRRFGPNEVEVLIDGIFDVPRGVLRHGGGDAALARLLEGVRDEDLRIPVNAFLLRGPEGVSLIDAGCGTAWGEAFGRLRDLLRERGMGPEAVDRVILTHVHSDHALGLLEGEGAYFPRAEVWVPAVDWQHFRDPAAREAAPDGKRGAFDIAAQVGRAYGDRVREIGAGEVLPGVTLVPMPGHSPGHSGYRLEGPEGVLLILGDTLHFAGLQGRDPAVRTEWDFDGDAAERTRREVLRQVRENGWLVVGGHVAGLDSP</sequence>
<comment type="cofactor">
    <cofactor evidence="1">
        <name>Zn(2+)</name>
        <dbReference type="ChEBI" id="CHEBI:29105"/>
    </cofactor>
</comment>
<keyword evidence="4" id="KW-0378">Hydrolase</keyword>
<accession>A0ABV6JTJ9</accession>
<dbReference type="InterPro" id="IPR036866">
    <property type="entry name" value="RibonucZ/Hydroxyglut_hydro"/>
</dbReference>
<dbReference type="InterPro" id="IPR051013">
    <property type="entry name" value="MBL_superfamily_lactonases"/>
</dbReference>
<feature type="domain" description="Metallo-beta-lactamase" evidence="6">
    <location>
        <begin position="54"/>
        <end position="256"/>
    </location>
</feature>
<dbReference type="Gene3D" id="3.60.15.10">
    <property type="entry name" value="Ribonuclease Z/Hydroxyacylglutathione hydrolase-like"/>
    <property type="match status" value="1"/>
</dbReference>
<keyword evidence="5" id="KW-0862">Zinc</keyword>
<dbReference type="RefSeq" id="WP_377044801.1">
    <property type="nucleotide sequence ID" value="NZ_JBHLUN010000008.1"/>
</dbReference>
<dbReference type="PANTHER" id="PTHR42978:SF2">
    <property type="entry name" value="102 KBASES UNSTABLE REGION: FROM 1 TO 119443"/>
    <property type="match status" value="1"/>
</dbReference>
<dbReference type="Pfam" id="PF00753">
    <property type="entry name" value="Lactamase_B"/>
    <property type="match status" value="1"/>
</dbReference>
<name>A0ABV6JTJ9_9PROT</name>
<gene>
    <name evidence="7" type="ORF">ACFFGY_12375</name>
</gene>
<evidence type="ECO:0000259" key="6">
    <source>
        <dbReference type="SMART" id="SM00849"/>
    </source>
</evidence>
<dbReference type="EMBL" id="JBHLUN010000008">
    <property type="protein sequence ID" value="MFC0409050.1"/>
    <property type="molecule type" value="Genomic_DNA"/>
</dbReference>
<dbReference type="Proteomes" id="UP001589865">
    <property type="component" value="Unassembled WGS sequence"/>
</dbReference>
<evidence type="ECO:0000256" key="4">
    <source>
        <dbReference type="ARBA" id="ARBA00022801"/>
    </source>
</evidence>
<dbReference type="CDD" id="cd07720">
    <property type="entry name" value="OPHC2-like_MBL-fold"/>
    <property type="match status" value="1"/>
</dbReference>
<comment type="similarity">
    <text evidence="2">Belongs to the metallo-beta-lactamase superfamily.</text>
</comment>
<evidence type="ECO:0000256" key="3">
    <source>
        <dbReference type="ARBA" id="ARBA00022723"/>
    </source>
</evidence>
<evidence type="ECO:0000313" key="8">
    <source>
        <dbReference type="Proteomes" id="UP001589865"/>
    </source>
</evidence>
<proteinExistence type="inferred from homology"/>
<protein>
    <submittedName>
        <fullName evidence="7">MBL fold metallo-hydrolase</fullName>
    </submittedName>
</protein>
<keyword evidence="8" id="KW-1185">Reference proteome</keyword>
<dbReference type="SMART" id="SM00849">
    <property type="entry name" value="Lactamase_B"/>
    <property type="match status" value="1"/>
</dbReference>
<evidence type="ECO:0000256" key="5">
    <source>
        <dbReference type="ARBA" id="ARBA00022833"/>
    </source>
</evidence>